<accession>A0ABT7A3I8</accession>
<evidence type="ECO:0000256" key="3">
    <source>
        <dbReference type="ARBA" id="ARBA00023002"/>
    </source>
</evidence>
<feature type="domain" description="Plastocyanin-like" evidence="6">
    <location>
        <begin position="140"/>
        <end position="206"/>
    </location>
</feature>
<comment type="similarity">
    <text evidence="1">Belongs to the multicopper oxidase family.</text>
</comment>
<evidence type="ECO:0000256" key="2">
    <source>
        <dbReference type="ARBA" id="ARBA00022723"/>
    </source>
</evidence>
<evidence type="ECO:0000256" key="4">
    <source>
        <dbReference type="SAM" id="MobiDB-lite"/>
    </source>
</evidence>
<dbReference type="InterPro" id="IPR045087">
    <property type="entry name" value="Cu-oxidase_fam"/>
</dbReference>
<dbReference type="InterPro" id="IPR008972">
    <property type="entry name" value="Cupredoxin"/>
</dbReference>
<dbReference type="InterPro" id="IPR002355">
    <property type="entry name" value="Cu_oxidase_Cu_BS"/>
</dbReference>
<organism evidence="7 8">
    <name type="scientific">Streptomyces iconiensis</name>
    <dbReference type="NCBI Taxonomy" id="1384038"/>
    <lineage>
        <taxon>Bacteria</taxon>
        <taxon>Bacillati</taxon>
        <taxon>Actinomycetota</taxon>
        <taxon>Actinomycetes</taxon>
        <taxon>Kitasatosporales</taxon>
        <taxon>Streptomycetaceae</taxon>
        <taxon>Streptomyces</taxon>
    </lineage>
</organism>
<dbReference type="Proteomes" id="UP001214441">
    <property type="component" value="Unassembled WGS sequence"/>
</dbReference>
<evidence type="ECO:0000313" key="7">
    <source>
        <dbReference type="EMBL" id="MDJ1135892.1"/>
    </source>
</evidence>
<dbReference type="EMBL" id="JANCPR020000033">
    <property type="protein sequence ID" value="MDJ1135892.1"/>
    <property type="molecule type" value="Genomic_DNA"/>
</dbReference>
<feature type="region of interest" description="Disordered" evidence="4">
    <location>
        <begin position="106"/>
        <end position="128"/>
    </location>
</feature>
<feature type="domain" description="Plastocyanin-like" evidence="6">
    <location>
        <begin position="65"/>
        <end position="102"/>
    </location>
</feature>
<dbReference type="PANTHER" id="PTHR48267">
    <property type="entry name" value="CUPREDOXIN SUPERFAMILY PROTEIN"/>
    <property type="match status" value="1"/>
</dbReference>
<name>A0ABT7A3I8_9ACTN</name>
<dbReference type="NCBIfam" id="NF045554">
    <property type="entry name" value="AmiPhnlOxPhsA"/>
    <property type="match status" value="1"/>
</dbReference>
<comment type="caution">
    <text evidence="7">The sequence shown here is derived from an EMBL/GenBank/DDBJ whole genome shotgun (WGS) entry which is preliminary data.</text>
</comment>
<dbReference type="Gene3D" id="2.60.40.420">
    <property type="entry name" value="Cupredoxins - blue copper proteins"/>
    <property type="match status" value="3"/>
</dbReference>
<proteinExistence type="inferred from homology"/>
<dbReference type="InterPro" id="IPR011707">
    <property type="entry name" value="Cu-oxidase-like_N"/>
</dbReference>
<dbReference type="Pfam" id="PF07731">
    <property type="entry name" value="Cu-oxidase_2"/>
    <property type="match status" value="1"/>
</dbReference>
<dbReference type="CDD" id="cd13844">
    <property type="entry name" value="CuRO_1_BOD_CotA_like"/>
    <property type="match status" value="1"/>
</dbReference>
<dbReference type="SUPFAM" id="SSF49503">
    <property type="entry name" value="Cupredoxins"/>
    <property type="match status" value="3"/>
</dbReference>
<evidence type="ECO:0000259" key="6">
    <source>
        <dbReference type="Pfam" id="PF07732"/>
    </source>
</evidence>
<protein>
    <submittedName>
        <fullName evidence="7">Multicopper oxidase domain-containing protein</fullName>
    </submittedName>
</protein>
<keyword evidence="8" id="KW-1185">Reference proteome</keyword>
<evidence type="ECO:0000256" key="1">
    <source>
        <dbReference type="ARBA" id="ARBA00010609"/>
    </source>
</evidence>
<dbReference type="PROSITE" id="PS00079">
    <property type="entry name" value="MULTICOPPER_OXIDASE1"/>
    <property type="match status" value="1"/>
</dbReference>
<dbReference type="PANTHER" id="PTHR48267:SF1">
    <property type="entry name" value="BILIRUBIN OXIDASE"/>
    <property type="match status" value="1"/>
</dbReference>
<sequence>MEEIFAPGEEEKLAGAATAEELTPYVDALRVPPVLRPVPTTDPRGTQVEIELTETWTRLHSQLPPTRVWAYNGHFPGPTFEVRRGQRIRVAWTNRLTGTFPVTSVAVKRGDPADPNTNHPGRDGVKPDPNVAALPGWIVTHLHGAETGGGNDGWAENAVANGDAQLSEYPNNHQATQWWYHDHAMNITRWNVYAGLVGTYLIRDAEEDALRLPRGKYEVPLVLADRNLDVDDDAGAGTGRLNGQLLHKVISLGPNPESGKDITLPFSGPYSTVNGTIWPHLEVEPRWYRFRLVNASNARVYNLALVDEKGVPVPPGTVKQIGSDGGLLPRPVDITFADDPDPARRKVLPAAPAERFDLLIDFRALRGKKLRLVNVGTKGFGTPDPAAGVAYPQVMEFRVDKEPVREPFVLPATLSGTFQRLGHDIPHNHRLILLTPPGTVGGGGHPEIWEMTDVTEEVGDGPLTQAEGIVQLRGRDGVLRTYRRIARTFDDTLGFKVAHNDVEQWSFLNLGGPTHPMHIHLADFQLTARDAYDASGFDPAIGGTRDGSPVVFQPDRPIPIAPNETGWKDTYQVPAGQMVTVLGRFDGAHGRFMYHCHLLEHEDMGMMRPFTVMPPEVLKFDHGHGGHPHGA</sequence>
<gene>
    <name evidence="7" type="ORF">NMN56_028890</name>
</gene>
<evidence type="ECO:0000259" key="5">
    <source>
        <dbReference type="Pfam" id="PF07731"/>
    </source>
</evidence>
<dbReference type="InterPro" id="IPR054642">
    <property type="entry name" value="AmiPhnlOxPhsA"/>
</dbReference>
<dbReference type="InterPro" id="IPR011706">
    <property type="entry name" value="Cu-oxidase_C"/>
</dbReference>
<evidence type="ECO:0000313" key="8">
    <source>
        <dbReference type="Proteomes" id="UP001214441"/>
    </source>
</evidence>
<reference evidence="7 8" key="1">
    <citation type="submission" date="2023-05" db="EMBL/GenBank/DDBJ databases">
        <title>Streptantibioticus silvisoli sp. nov., acidotolerant actinomycetes 1 from pine litter.</title>
        <authorList>
            <person name="Swiecimska M."/>
            <person name="Golinska P."/>
            <person name="Sangal V."/>
            <person name="Wachnowicz B."/>
            <person name="Goodfellow M."/>
        </authorList>
    </citation>
    <scope>NUCLEOTIDE SEQUENCE [LARGE SCALE GENOMIC DNA]</scope>
    <source>
        <strain evidence="7 8">DSM 42109</strain>
    </source>
</reference>
<keyword evidence="3" id="KW-0560">Oxidoreductase</keyword>
<dbReference type="PROSITE" id="PS00080">
    <property type="entry name" value="MULTICOPPER_OXIDASE2"/>
    <property type="match status" value="1"/>
</dbReference>
<keyword evidence="2" id="KW-0479">Metal-binding</keyword>
<dbReference type="Pfam" id="PF07732">
    <property type="entry name" value="Cu-oxidase_3"/>
    <property type="match status" value="2"/>
</dbReference>
<feature type="domain" description="Plastocyanin-like" evidence="5">
    <location>
        <begin position="487"/>
        <end position="614"/>
    </location>
</feature>
<dbReference type="InterPro" id="IPR033138">
    <property type="entry name" value="Cu_oxidase_CS"/>
</dbReference>